<protein>
    <recommendedName>
        <fullName evidence="3">SRCR domain-containing protein</fullName>
    </recommendedName>
</protein>
<evidence type="ECO:0000256" key="2">
    <source>
        <dbReference type="PROSITE-ProRule" id="PRU00196"/>
    </source>
</evidence>
<dbReference type="InterPro" id="IPR036772">
    <property type="entry name" value="SRCR-like_dom_sf"/>
</dbReference>
<gene>
    <name evidence="4" type="ORF">OFUS_LOCUS3114</name>
</gene>
<keyword evidence="1" id="KW-1015">Disulfide bond</keyword>
<dbReference type="GO" id="GO:0016020">
    <property type="term" value="C:membrane"/>
    <property type="evidence" value="ECO:0007669"/>
    <property type="project" value="InterPro"/>
</dbReference>
<keyword evidence="5" id="KW-1185">Reference proteome</keyword>
<dbReference type="EMBL" id="CAIIXF020000001">
    <property type="protein sequence ID" value="CAH1775870.1"/>
    <property type="molecule type" value="Genomic_DNA"/>
</dbReference>
<evidence type="ECO:0000256" key="1">
    <source>
        <dbReference type="ARBA" id="ARBA00023157"/>
    </source>
</evidence>
<feature type="non-terminal residue" evidence="4">
    <location>
        <position position="1"/>
    </location>
</feature>
<comment type="caution">
    <text evidence="4">The sequence shown here is derived from an EMBL/GenBank/DDBJ whole genome shotgun (WGS) entry which is preliminary data.</text>
</comment>
<sequence length="553" mass="64938">GRVEVNMNGTWGTLSGKLMFEKNTREALNEKKIQTFRYICRKLGFPDYLARDGGFQYGPGSGPIYILHQDFINRTIFYAEDCFKHFYYSSTICLHKYDLSISCAPMKTPDFDWKIDNATQLLLVHRNQSWGTIERPYWYIFNIKGKIYEYINGHIVCKTLRPKMTETESIENVTFAVIHVPSQPEQYLPASICTKHQRKNLCSFKIRRQTEFNIENYKTTVIMDCQQEIPKRIMKKELRQCVTVSGPNQYYRPGMKETFKCPHFYDIRSLNITHATPYEVFGDENFCDSIPTNTCIKKYTGQYAYDGVDKYVAYVTEKCKEGRICYSFELHQQRYLYKTCQNEHHLARIVTYECVPVSNWTQKIVFYGFQKTGKMHMHYERTEVISNPPLHDWFITDLNGKSMKQVAQMIACDQFKVKRAPIHYAAHPGPEISFPYLLLPVWVVYLKCSPFAKSLSDCSMEQLDKERREMIKQRSRRYQRTHRFFKTGYKCEEDTLEPELESCASTSGGIFTNKNLQEIKIASNITEVPIGAFDKMKISQRLNLKYKVILKLL</sequence>
<feature type="non-terminal residue" evidence="4">
    <location>
        <position position="553"/>
    </location>
</feature>
<evidence type="ECO:0000313" key="4">
    <source>
        <dbReference type="EMBL" id="CAH1775870.1"/>
    </source>
</evidence>
<evidence type="ECO:0000259" key="3">
    <source>
        <dbReference type="PROSITE" id="PS50287"/>
    </source>
</evidence>
<reference evidence="4" key="1">
    <citation type="submission" date="2022-03" db="EMBL/GenBank/DDBJ databases">
        <authorList>
            <person name="Martin C."/>
        </authorList>
    </citation>
    <scope>NUCLEOTIDE SEQUENCE</scope>
</reference>
<accession>A0A8S4N5B7</accession>
<dbReference type="InterPro" id="IPR001190">
    <property type="entry name" value="SRCR"/>
</dbReference>
<evidence type="ECO:0000313" key="5">
    <source>
        <dbReference type="Proteomes" id="UP000749559"/>
    </source>
</evidence>
<dbReference type="Proteomes" id="UP000749559">
    <property type="component" value="Unassembled WGS sequence"/>
</dbReference>
<dbReference type="Gene3D" id="3.10.250.10">
    <property type="entry name" value="SRCR-like domain"/>
    <property type="match status" value="1"/>
</dbReference>
<proteinExistence type="predicted"/>
<dbReference type="SUPFAM" id="SSF56487">
    <property type="entry name" value="SRCR-like"/>
    <property type="match status" value="1"/>
</dbReference>
<organism evidence="4 5">
    <name type="scientific">Owenia fusiformis</name>
    <name type="common">Polychaete worm</name>
    <dbReference type="NCBI Taxonomy" id="6347"/>
    <lineage>
        <taxon>Eukaryota</taxon>
        <taxon>Metazoa</taxon>
        <taxon>Spiralia</taxon>
        <taxon>Lophotrochozoa</taxon>
        <taxon>Annelida</taxon>
        <taxon>Polychaeta</taxon>
        <taxon>Sedentaria</taxon>
        <taxon>Canalipalpata</taxon>
        <taxon>Sabellida</taxon>
        <taxon>Oweniida</taxon>
        <taxon>Oweniidae</taxon>
        <taxon>Owenia</taxon>
    </lineage>
</organism>
<comment type="caution">
    <text evidence="2">Lacks conserved residue(s) required for the propagation of feature annotation.</text>
</comment>
<name>A0A8S4N5B7_OWEFU</name>
<dbReference type="PROSITE" id="PS50287">
    <property type="entry name" value="SRCR_2"/>
    <property type="match status" value="1"/>
</dbReference>
<feature type="domain" description="SRCR" evidence="3">
    <location>
        <begin position="1"/>
        <end position="104"/>
    </location>
</feature>
<dbReference type="AlphaFoldDB" id="A0A8S4N5B7"/>